<dbReference type="SMART" id="SM00014">
    <property type="entry name" value="acidPPc"/>
    <property type="match status" value="1"/>
</dbReference>
<dbReference type="PANTHER" id="PTHR14969">
    <property type="entry name" value="SPHINGOSINE-1-PHOSPHATE PHOSPHOHYDROLASE"/>
    <property type="match status" value="1"/>
</dbReference>
<name>A0A7W4V496_9MICO</name>
<protein>
    <submittedName>
        <fullName evidence="3">Undecaprenyl-diphosphatase</fullName>
        <ecNumber evidence="3">3.6.1.27</ecNumber>
    </submittedName>
</protein>
<keyword evidence="4" id="KW-1185">Reference proteome</keyword>
<evidence type="ECO:0000313" key="4">
    <source>
        <dbReference type="Proteomes" id="UP000529310"/>
    </source>
</evidence>
<feature type="transmembrane region" description="Helical" evidence="1">
    <location>
        <begin position="72"/>
        <end position="92"/>
    </location>
</feature>
<dbReference type="EMBL" id="JACHWQ010000007">
    <property type="protein sequence ID" value="MBB2976592.1"/>
    <property type="molecule type" value="Genomic_DNA"/>
</dbReference>
<organism evidence="3 4">
    <name type="scientific">Microbacterium endophyticum</name>
    <dbReference type="NCBI Taxonomy" id="1526412"/>
    <lineage>
        <taxon>Bacteria</taxon>
        <taxon>Bacillati</taxon>
        <taxon>Actinomycetota</taxon>
        <taxon>Actinomycetes</taxon>
        <taxon>Micrococcales</taxon>
        <taxon>Microbacteriaceae</taxon>
        <taxon>Microbacterium</taxon>
    </lineage>
</organism>
<dbReference type="PANTHER" id="PTHR14969:SF13">
    <property type="entry name" value="AT30094P"/>
    <property type="match status" value="1"/>
</dbReference>
<evidence type="ECO:0000256" key="1">
    <source>
        <dbReference type="SAM" id="Phobius"/>
    </source>
</evidence>
<feature type="transmembrane region" description="Helical" evidence="1">
    <location>
        <begin position="99"/>
        <end position="117"/>
    </location>
</feature>
<dbReference type="AlphaFoldDB" id="A0A7W4V496"/>
<keyword evidence="1" id="KW-1133">Transmembrane helix</keyword>
<feature type="domain" description="Phosphatidic acid phosphatase type 2/haloperoxidase" evidence="2">
    <location>
        <begin position="100"/>
        <end position="203"/>
    </location>
</feature>
<feature type="transmembrane region" description="Helical" evidence="1">
    <location>
        <begin position="192"/>
        <end position="211"/>
    </location>
</feature>
<dbReference type="SUPFAM" id="SSF48317">
    <property type="entry name" value="Acid phosphatase/Vanadium-dependent haloperoxidase"/>
    <property type="match status" value="1"/>
</dbReference>
<dbReference type="Gene3D" id="1.20.144.10">
    <property type="entry name" value="Phosphatidic acid phosphatase type 2/haloperoxidase"/>
    <property type="match status" value="1"/>
</dbReference>
<comment type="caution">
    <text evidence="3">The sequence shown here is derived from an EMBL/GenBank/DDBJ whole genome shotgun (WGS) entry which is preliminary data.</text>
</comment>
<dbReference type="GO" id="GO:0050380">
    <property type="term" value="F:undecaprenyl-diphosphatase activity"/>
    <property type="evidence" value="ECO:0007669"/>
    <property type="project" value="UniProtKB-EC"/>
</dbReference>
<gene>
    <name evidence="3" type="ORF">FHX49_002171</name>
</gene>
<reference evidence="3 4" key="1">
    <citation type="submission" date="2020-08" db="EMBL/GenBank/DDBJ databases">
        <title>Sequencing the genomes of 1000 actinobacteria strains.</title>
        <authorList>
            <person name="Klenk H.-P."/>
        </authorList>
    </citation>
    <scope>NUCLEOTIDE SEQUENCE [LARGE SCALE GENOMIC DNA]</scope>
    <source>
        <strain evidence="3 4">DSM 27099</strain>
    </source>
</reference>
<feature type="transmembrane region" description="Helical" evidence="1">
    <location>
        <begin position="18"/>
        <end position="37"/>
    </location>
</feature>
<keyword evidence="1" id="KW-0812">Transmembrane</keyword>
<dbReference type="Proteomes" id="UP000529310">
    <property type="component" value="Unassembled WGS sequence"/>
</dbReference>
<accession>A0A7W4V496</accession>
<keyword evidence="1" id="KW-0472">Membrane</keyword>
<evidence type="ECO:0000313" key="3">
    <source>
        <dbReference type="EMBL" id="MBB2976592.1"/>
    </source>
</evidence>
<proteinExistence type="predicted"/>
<evidence type="ECO:0000259" key="2">
    <source>
        <dbReference type="SMART" id="SM00014"/>
    </source>
</evidence>
<keyword evidence="3" id="KW-0378">Hydrolase</keyword>
<dbReference type="InterPro" id="IPR000326">
    <property type="entry name" value="PAP2/HPO"/>
</dbReference>
<sequence length="229" mass="24191">MTNAAPVSPASRRTLLRVLLPIALVCIALACGLGLWTHERGPVPFAIDTAWNNLLAATAAPLLLWFSQAMNIAGGVFVSSVVVPVAAVAALLVTRRPWAAVYVVATLIASTLAVQILKHLFGRARPEDIIVVSDYGSFPSGHVANAATLAVLFAVLVPRAWAYVVGALWVLLMAFSRTYLHAHWLTDTVGGALVGAGIALLMTIAFSRLLAERSWRRTTAVSGSGEQAS</sequence>
<feature type="transmembrane region" description="Helical" evidence="1">
    <location>
        <begin position="161"/>
        <end position="180"/>
    </location>
</feature>
<feature type="transmembrane region" description="Helical" evidence="1">
    <location>
        <begin position="49"/>
        <end position="66"/>
    </location>
</feature>
<dbReference type="EC" id="3.6.1.27" evidence="3"/>
<dbReference type="CDD" id="cd03392">
    <property type="entry name" value="PAP2_like_2"/>
    <property type="match status" value="1"/>
</dbReference>
<dbReference type="InterPro" id="IPR036938">
    <property type="entry name" value="PAP2/HPO_sf"/>
</dbReference>
<dbReference type="RefSeq" id="WP_165141572.1">
    <property type="nucleotide sequence ID" value="NZ_CP049255.1"/>
</dbReference>
<dbReference type="Pfam" id="PF01569">
    <property type="entry name" value="PAP2"/>
    <property type="match status" value="1"/>
</dbReference>